<evidence type="ECO:0000256" key="5">
    <source>
        <dbReference type="ARBA" id="ARBA00038063"/>
    </source>
</evidence>
<dbReference type="PROSITE" id="PS01195">
    <property type="entry name" value="PEPT_TRNA_HYDROL_1"/>
    <property type="match status" value="1"/>
</dbReference>
<dbReference type="Gene3D" id="3.40.50.1470">
    <property type="entry name" value="Peptidyl-tRNA hydrolase"/>
    <property type="match status" value="1"/>
</dbReference>
<evidence type="ECO:0000256" key="4">
    <source>
        <dbReference type="ARBA" id="ARBA00022884"/>
    </source>
</evidence>
<feature type="site" description="Stabilizes the basic form of H active site to accept a proton" evidence="8">
    <location>
        <position position="93"/>
    </location>
</feature>
<comment type="subunit">
    <text evidence="8">Monomer.</text>
</comment>
<dbReference type="GO" id="GO:0005737">
    <property type="term" value="C:cytoplasm"/>
    <property type="evidence" value="ECO:0007669"/>
    <property type="project" value="UniProtKB-SubCell"/>
</dbReference>
<evidence type="ECO:0000313" key="12">
    <source>
        <dbReference type="Proteomes" id="UP000183508"/>
    </source>
</evidence>
<dbReference type="GO" id="GO:0004045">
    <property type="term" value="F:peptidyl-tRNA hydrolase activity"/>
    <property type="evidence" value="ECO:0007669"/>
    <property type="project" value="UniProtKB-UniRule"/>
</dbReference>
<sequence>MKVIVGLGNPGAMYEKTRHNVGFWVVDELARRLGASWGKVKWRAHVAEGRAGGEKVLLVKPQTYMNASGESVRELFDFHRELDAARDLILVYDDMDFPPGQIRLRERGSGGGHNGVKSVIQHLGSEVFPRVRVGIGRPSGDVRVVDYVLSPFSAADLAPVQEAVARAADALECALEQGFAAAMNRFNVRHG</sequence>
<feature type="site" description="Discriminates between blocked and unblocked aminoacyl-tRNA" evidence="8">
    <location>
        <position position="9"/>
    </location>
</feature>
<dbReference type="Pfam" id="PF01195">
    <property type="entry name" value="Pept_tRNA_hydro"/>
    <property type="match status" value="1"/>
</dbReference>
<dbReference type="HAMAP" id="MF_00083">
    <property type="entry name" value="Pept_tRNA_hydro_bact"/>
    <property type="match status" value="1"/>
</dbReference>
<name>A0A1I7KQU9_9BACL</name>
<evidence type="ECO:0000256" key="9">
    <source>
        <dbReference type="RuleBase" id="RU000673"/>
    </source>
</evidence>
<dbReference type="PANTHER" id="PTHR17224:SF1">
    <property type="entry name" value="PEPTIDYL-TRNA HYDROLASE"/>
    <property type="match status" value="1"/>
</dbReference>
<keyword evidence="3 8" id="KW-0378">Hydrolase</keyword>
<evidence type="ECO:0000256" key="6">
    <source>
        <dbReference type="ARBA" id="ARBA00048707"/>
    </source>
</evidence>
<comment type="function">
    <text evidence="8">Hydrolyzes ribosome-free peptidyl-tRNAs (with 1 or more amino acids incorporated), which drop off the ribosome during protein synthesis, or as a result of ribosome stalling.</text>
</comment>
<dbReference type="GO" id="GO:0006515">
    <property type="term" value="P:protein quality control for misfolded or incompletely synthesized proteins"/>
    <property type="evidence" value="ECO:0007669"/>
    <property type="project" value="UniProtKB-UniRule"/>
</dbReference>
<comment type="catalytic activity">
    <reaction evidence="6 8 9">
        <text>an N-acyl-L-alpha-aminoacyl-tRNA + H2O = an N-acyl-L-amino acid + a tRNA + H(+)</text>
        <dbReference type="Rhea" id="RHEA:54448"/>
        <dbReference type="Rhea" id="RHEA-COMP:10123"/>
        <dbReference type="Rhea" id="RHEA-COMP:13883"/>
        <dbReference type="ChEBI" id="CHEBI:15377"/>
        <dbReference type="ChEBI" id="CHEBI:15378"/>
        <dbReference type="ChEBI" id="CHEBI:59874"/>
        <dbReference type="ChEBI" id="CHEBI:78442"/>
        <dbReference type="ChEBI" id="CHEBI:138191"/>
        <dbReference type="EC" id="3.1.1.29"/>
    </reaction>
</comment>
<dbReference type="InterPro" id="IPR036416">
    <property type="entry name" value="Pept_tRNA_hydro_sf"/>
</dbReference>
<evidence type="ECO:0000313" key="11">
    <source>
        <dbReference type="EMBL" id="SFU99832.1"/>
    </source>
</evidence>
<dbReference type="NCBIfam" id="TIGR00447">
    <property type="entry name" value="pth"/>
    <property type="match status" value="1"/>
</dbReference>
<keyword evidence="8" id="KW-0963">Cytoplasm</keyword>
<feature type="binding site" evidence="8">
    <location>
        <position position="114"/>
    </location>
    <ligand>
        <name>tRNA</name>
        <dbReference type="ChEBI" id="CHEBI:17843"/>
    </ligand>
</feature>
<keyword evidence="2 8" id="KW-0820">tRNA-binding</keyword>
<keyword evidence="4 8" id="KW-0694">RNA-binding</keyword>
<reference evidence="12" key="1">
    <citation type="submission" date="2016-10" db="EMBL/GenBank/DDBJ databases">
        <authorList>
            <person name="Varghese N."/>
        </authorList>
    </citation>
    <scope>NUCLEOTIDE SEQUENCE [LARGE SCALE GENOMIC DNA]</scope>
    <source>
        <strain evidence="12">DSM 17980</strain>
    </source>
</reference>
<dbReference type="Proteomes" id="UP000183508">
    <property type="component" value="Unassembled WGS sequence"/>
</dbReference>
<feature type="binding site" evidence="8">
    <location>
        <position position="64"/>
    </location>
    <ligand>
        <name>tRNA</name>
        <dbReference type="ChEBI" id="CHEBI:17843"/>
    </ligand>
</feature>
<evidence type="ECO:0000256" key="7">
    <source>
        <dbReference type="ARBA" id="ARBA00050038"/>
    </source>
</evidence>
<dbReference type="InterPro" id="IPR018171">
    <property type="entry name" value="Pept_tRNA_hydro_CS"/>
</dbReference>
<evidence type="ECO:0000256" key="8">
    <source>
        <dbReference type="HAMAP-Rule" id="MF_00083"/>
    </source>
</evidence>
<dbReference type="GO" id="GO:0000049">
    <property type="term" value="F:tRNA binding"/>
    <property type="evidence" value="ECO:0007669"/>
    <property type="project" value="UniProtKB-UniRule"/>
</dbReference>
<gene>
    <name evidence="8" type="primary">pth</name>
    <name evidence="11" type="ORF">SAMN05421543_11831</name>
</gene>
<feature type="binding site" evidence="8">
    <location>
        <position position="14"/>
    </location>
    <ligand>
        <name>tRNA</name>
        <dbReference type="ChEBI" id="CHEBI:17843"/>
    </ligand>
</feature>
<evidence type="ECO:0000256" key="2">
    <source>
        <dbReference type="ARBA" id="ARBA00022555"/>
    </source>
</evidence>
<dbReference type="FunFam" id="3.40.50.1470:FF:000001">
    <property type="entry name" value="Peptidyl-tRNA hydrolase"/>
    <property type="match status" value="1"/>
</dbReference>
<dbReference type="PANTHER" id="PTHR17224">
    <property type="entry name" value="PEPTIDYL-TRNA HYDROLASE"/>
    <property type="match status" value="1"/>
</dbReference>
<dbReference type="GO" id="GO:0072344">
    <property type="term" value="P:rescue of stalled ribosome"/>
    <property type="evidence" value="ECO:0007669"/>
    <property type="project" value="UniProtKB-UniRule"/>
</dbReference>
<proteinExistence type="inferred from homology"/>
<dbReference type="InterPro" id="IPR001328">
    <property type="entry name" value="Pept_tRNA_hydro"/>
</dbReference>
<dbReference type="SUPFAM" id="SSF53178">
    <property type="entry name" value="Peptidyl-tRNA hydrolase-like"/>
    <property type="match status" value="1"/>
</dbReference>
<comment type="similarity">
    <text evidence="5 8 10">Belongs to the PTH family.</text>
</comment>
<accession>A0A1I7KQU9</accession>
<organism evidence="11 12">
    <name type="scientific">Alicyclobacillus macrosporangiidus</name>
    <dbReference type="NCBI Taxonomy" id="392015"/>
    <lineage>
        <taxon>Bacteria</taxon>
        <taxon>Bacillati</taxon>
        <taxon>Bacillota</taxon>
        <taxon>Bacilli</taxon>
        <taxon>Bacillales</taxon>
        <taxon>Alicyclobacillaceae</taxon>
        <taxon>Alicyclobacillus</taxon>
    </lineage>
</organism>
<dbReference type="eggNOG" id="COG0193">
    <property type="taxonomic scope" value="Bacteria"/>
</dbReference>
<feature type="active site" description="Proton acceptor" evidence="8">
    <location>
        <position position="19"/>
    </location>
</feature>
<evidence type="ECO:0000256" key="1">
    <source>
        <dbReference type="ARBA" id="ARBA00013260"/>
    </source>
</evidence>
<dbReference type="RefSeq" id="WP_074954734.1">
    <property type="nucleotide sequence ID" value="NZ_FPBV01000018.1"/>
</dbReference>
<dbReference type="OrthoDB" id="9800507at2"/>
<evidence type="ECO:0000256" key="3">
    <source>
        <dbReference type="ARBA" id="ARBA00022801"/>
    </source>
</evidence>
<protein>
    <recommendedName>
        <fullName evidence="7 8">Peptidyl-tRNA hydrolase</fullName>
        <shortName evidence="8">Pth</shortName>
        <ecNumber evidence="1 8">3.1.1.29</ecNumber>
    </recommendedName>
</protein>
<dbReference type="EC" id="3.1.1.29" evidence="1 8"/>
<dbReference type="EMBL" id="FPBV01000018">
    <property type="protein sequence ID" value="SFU99832.1"/>
    <property type="molecule type" value="Genomic_DNA"/>
</dbReference>
<comment type="function">
    <text evidence="8">Catalyzes the release of premature peptidyl moieties from peptidyl-tRNA molecules trapped in stalled 50S ribosomal subunits, and thus maintains levels of free tRNAs and 50S ribosomes.</text>
</comment>
<feature type="binding site" evidence="8">
    <location>
        <position position="66"/>
    </location>
    <ligand>
        <name>tRNA</name>
        <dbReference type="ChEBI" id="CHEBI:17843"/>
    </ligand>
</feature>
<dbReference type="STRING" id="392015.SAMN05421543_11831"/>
<keyword evidence="12" id="KW-1185">Reference proteome</keyword>
<evidence type="ECO:0000256" key="10">
    <source>
        <dbReference type="RuleBase" id="RU004320"/>
    </source>
</evidence>
<dbReference type="AlphaFoldDB" id="A0A1I7KQU9"/>
<dbReference type="PROSITE" id="PS01196">
    <property type="entry name" value="PEPT_TRNA_HYDROL_2"/>
    <property type="match status" value="1"/>
</dbReference>
<comment type="subcellular location">
    <subcellularLocation>
        <location evidence="8">Cytoplasm</location>
    </subcellularLocation>
</comment>
<dbReference type="CDD" id="cd00462">
    <property type="entry name" value="PTH"/>
    <property type="match status" value="1"/>
</dbReference>